<feature type="chain" id="PRO_5046991707" evidence="1">
    <location>
        <begin position="20"/>
        <end position="152"/>
    </location>
</feature>
<comment type="caution">
    <text evidence="2">The sequence shown here is derived from an EMBL/GenBank/DDBJ whole genome shotgun (WGS) entry which is preliminary data.</text>
</comment>
<dbReference type="InterPro" id="IPR036699">
    <property type="entry name" value="YehR-like_sf"/>
</dbReference>
<dbReference type="Proteomes" id="UP001597568">
    <property type="component" value="Unassembled WGS sequence"/>
</dbReference>
<dbReference type="PROSITE" id="PS51257">
    <property type="entry name" value="PROKAR_LIPOPROTEIN"/>
    <property type="match status" value="1"/>
</dbReference>
<dbReference type="EMBL" id="JBHUOR010000137">
    <property type="protein sequence ID" value="MFD2870303.1"/>
    <property type="molecule type" value="Genomic_DNA"/>
</dbReference>
<evidence type="ECO:0000313" key="3">
    <source>
        <dbReference type="Proteomes" id="UP001597568"/>
    </source>
</evidence>
<reference evidence="3" key="1">
    <citation type="journal article" date="2019" name="Int. J. Syst. Evol. Microbiol.">
        <title>The Global Catalogue of Microorganisms (GCM) 10K type strain sequencing project: providing services to taxonomists for standard genome sequencing and annotation.</title>
        <authorList>
            <consortium name="The Broad Institute Genomics Platform"/>
            <consortium name="The Broad Institute Genome Sequencing Center for Infectious Disease"/>
            <person name="Wu L."/>
            <person name="Ma J."/>
        </authorList>
    </citation>
    <scope>NUCLEOTIDE SEQUENCE [LARGE SCALE GENOMIC DNA]</scope>
    <source>
        <strain evidence="3">KCTC 33522</strain>
    </source>
</reference>
<evidence type="ECO:0000256" key="1">
    <source>
        <dbReference type="SAM" id="SignalP"/>
    </source>
</evidence>
<keyword evidence="1" id="KW-0732">Signal</keyword>
<dbReference type="Pfam" id="PF06998">
    <property type="entry name" value="DUF1307"/>
    <property type="match status" value="1"/>
</dbReference>
<protein>
    <submittedName>
        <fullName evidence="2">DUF1307 domain-containing protein</fullName>
    </submittedName>
</protein>
<name>A0ABW5Y545_9BACL</name>
<dbReference type="RefSeq" id="WP_380148930.1">
    <property type="nucleotide sequence ID" value="NZ_JBHUOR010000137.1"/>
</dbReference>
<accession>A0ABW5Y545</accession>
<keyword evidence="3" id="KW-1185">Reference proteome</keyword>
<gene>
    <name evidence="2" type="ORF">ACFSY7_17565</name>
</gene>
<sequence>MMKRTLCTLLVGTSFLLGACTQEDTATYEMQQDGIDMTVKNYYVDDTITKQHIETTMSYKTLGYASKEAAREANLDAEQEYNHEAGIRYKANYKRNAIATNLTIDYDKIEHLEALENLQGVTFEVESTNPVQVNKIKTEMLLKENGFKKLEE</sequence>
<dbReference type="SUPFAM" id="SSF160704">
    <property type="entry name" value="YehR-like"/>
    <property type="match status" value="1"/>
</dbReference>
<dbReference type="Gene3D" id="3.30.1830.10">
    <property type="entry name" value="YehR-like"/>
    <property type="match status" value="1"/>
</dbReference>
<organism evidence="2 3">
    <name type="scientific">Kurthia populi</name>
    <dbReference type="NCBI Taxonomy" id="1562132"/>
    <lineage>
        <taxon>Bacteria</taxon>
        <taxon>Bacillati</taxon>
        <taxon>Bacillota</taxon>
        <taxon>Bacilli</taxon>
        <taxon>Bacillales</taxon>
        <taxon>Caryophanaceae</taxon>
        <taxon>Kurthia</taxon>
    </lineage>
</organism>
<feature type="signal peptide" evidence="1">
    <location>
        <begin position="1"/>
        <end position="19"/>
    </location>
</feature>
<proteinExistence type="predicted"/>
<evidence type="ECO:0000313" key="2">
    <source>
        <dbReference type="EMBL" id="MFD2870303.1"/>
    </source>
</evidence>
<dbReference type="InterPro" id="IPR009736">
    <property type="entry name" value="DUF1307"/>
</dbReference>